<comment type="caution">
    <text evidence="1">The sequence shown here is derived from an EMBL/GenBank/DDBJ whole genome shotgun (WGS) entry which is preliminary data.</text>
</comment>
<organism evidence="1 2">
    <name type="scientific">Durusdinium trenchii</name>
    <dbReference type="NCBI Taxonomy" id="1381693"/>
    <lineage>
        <taxon>Eukaryota</taxon>
        <taxon>Sar</taxon>
        <taxon>Alveolata</taxon>
        <taxon>Dinophyceae</taxon>
        <taxon>Suessiales</taxon>
        <taxon>Symbiodiniaceae</taxon>
        <taxon>Durusdinium</taxon>
    </lineage>
</organism>
<dbReference type="EMBL" id="CAXAMM010032486">
    <property type="protein sequence ID" value="CAK9069792.1"/>
    <property type="molecule type" value="Genomic_DNA"/>
</dbReference>
<gene>
    <name evidence="1" type="ORF">SCF082_LOCUS34867</name>
</gene>
<protein>
    <submittedName>
        <fullName evidence="1">Uncharacterized protein</fullName>
    </submittedName>
</protein>
<keyword evidence="2" id="KW-1185">Reference proteome</keyword>
<accession>A0ABP0P180</accession>
<proteinExistence type="predicted"/>
<sequence length="227" mass="25456">GRAEAASVIAAWETSKEYIAKEVELRAESKVLRQPRVLQVHERQAMIRAVEAVHGSLNEAEAPSQDYLSLKADETETNEPVAAQLDEILSRKDSSNAAIQSSVDASGHLRVTRTKTKAKMPVTTEDYRRIMKVEMFSWLCMAARFRSKHWLHGLTAEPFLNFVDFILGDRVWGIQVPSAAGEAQRVKPDWAIVLAFEHKLRKEAMKKVTNEGFTLTDALAAVIRDPD</sequence>
<reference evidence="1 2" key="1">
    <citation type="submission" date="2024-02" db="EMBL/GenBank/DDBJ databases">
        <authorList>
            <person name="Chen Y."/>
            <person name="Shah S."/>
            <person name="Dougan E. K."/>
            <person name="Thang M."/>
            <person name="Chan C."/>
        </authorList>
    </citation>
    <scope>NUCLEOTIDE SEQUENCE [LARGE SCALE GENOMIC DNA]</scope>
</reference>
<name>A0ABP0P180_9DINO</name>
<dbReference type="Proteomes" id="UP001642464">
    <property type="component" value="Unassembled WGS sequence"/>
</dbReference>
<feature type="non-terminal residue" evidence="1">
    <location>
        <position position="1"/>
    </location>
</feature>
<evidence type="ECO:0000313" key="1">
    <source>
        <dbReference type="EMBL" id="CAK9069792.1"/>
    </source>
</evidence>
<evidence type="ECO:0000313" key="2">
    <source>
        <dbReference type="Proteomes" id="UP001642464"/>
    </source>
</evidence>